<evidence type="ECO:0000256" key="2">
    <source>
        <dbReference type="PROSITE-ProRule" id="PRU00358"/>
    </source>
</evidence>
<dbReference type="EMBL" id="FZQP02005066">
    <property type="protein sequence ID" value="VVD00917.1"/>
    <property type="molecule type" value="Genomic_DNA"/>
</dbReference>
<evidence type="ECO:0000256" key="1">
    <source>
        <dbReference type="ARBA" id="ARBA00023242"/>
    </source>
</evidence>
<dbReference type="GO" id="GO:0016567">
    <property type="term" value="P:protein ubiquitination"/>
    <property type="evidence" value="ECO:0007669"/>
    <property type="project" value="TreeGrafter"/>
</dbReference>
<accession>A0A5E4QT90</accession>
<dbReference type="InterPro" id="IPR036987">
    <property type="entry name" value="SRA-YDG_sf"/>
</dbReference>
<dbReference type="PANTHER" id="PTHR14140:SF45">
    <property type="entry name" value="RING-TYPE E3 UBIQUITIN TRANSFERASE"/>
    <property type="match status" value="1"/>
</dbReference>
<evidence type="ECO:0000256" key="3">
    <source>
        <dbReference type="SAM" id="MobiDB-lite"/>
    </source>
</evidence>
<sequence>MQSRRFRQLPSTKTSRIPIDHFGPIPGVDVGMMWGDREQVSESGVHLPPVSGIHGRDKRGVYSILLSANDYDVEDSGYEFTYSGSGKNDSTHQTLTKENKALARNCVARLRKNGYHAGVDWRRGLPVRVVRTLYKNTGLTEPQPCQGFR</sequence>
<feature type="domain" description="YDG" evidence="4">
    <location>
        <begin position="23"/>
        <end position="149"/>
    </location>
</feature>
<dbReference type="Proteomes" id="UP000324832">
    <property type="component" value="Unassembled WGS sequence"/>
</dbReference>
<keyword evidence="1 2" id="KW-0539">Nucleus</keyword>
<evidence type="ECO:0000313" key="6">
    <source>
        <dbReference type="Proteomes" id="UP000324832"/>
    </source>
</evidence>
<dbReference type="InterPro" id="IPR045134">
    <property type="entry name" value="UHRF1/2-like"/>
</dbReference>
<dbReference type="InterPro" id="IPR015947">
    <property type="entry name" value="PUA-like_sf"/>
</dbReference>
<comment type="subcellular location">
    <subcellularLocation>
        <location evidence="2">Nucleus</location>
    </subcellularLocation>
</comment>
<dbReference type="Pfam" id="PF02182">
    <property type="entry name" value="SAD_SRA"/>
    <property type="match status" value="1"/>
</dbReference>
<dbReference type="GO" id="GO:0005634">
    <property type="term" value="C:nucleus"/>
    <property type="evidence" value="ECO:0007669"/>
    <property type="project" value="UniProtKB-SubCell"/>
</dbReference>
<name>A0A5E4QT90_9NEOP</name>
<gene>
    <name evidence="5" type="ORF">LSINAPIS_LOCUS11462</name>
</gene>
<dbReference type="SUPFAM" id="SSF88697">
    <property type="entry name" value="PUA domain-like"/>
    <property type="match status" value="1"/>
</dbReference>
<dbReference type="AlphaFoldDB" id="A0A5E4QT90"/>
<keyword evidence="6" id="KW-1185">Reference proteome</keyword>
<dbReference type="GO" id="GO:0044027">
    <property type="term" value="P:negative regulation of gene expression via chromosomal CpG island methylation"/>
    <property type="evidence" value="ECO:0007669"/>
    <property type="project" value="TreeGrafter"/>
</dbReference>
<evidence type="ECO:0000259" key="4">
    <source>
        <dbReference type="PROSITE" id="PS51015"/>
    </source>
</evidence>
<proteinExistence type="predicted"/>
<dbReference type="GO" id="GO:0061630">
    <property type="term" value="F:ubiquitin protein ligase activity"/>
    <property type="evidence" value="ECO:0007669"/>
    <property type="project" value="TreeGrafter"/>
</dbReference>
<feature type="region of interest" description="Disordered" evidence="3">
    <location>
        <begin position="1"/>
        <end position="20"/>
    </location>
</feature>
<organism evidence="5 6">
    <name type="scientific">Leptidea sinapis</name>
    <dbReference type="NCBI Taxonomy" id="189913"/>
    <lineage>
        <taxon>Eukaryota</taxon>
        <taxon>Metazoa</taxon>
        <taxon>Ecdysozoa</taxon>
        <taxon>Arthropoda</taxon>
        <taxon>Hexapoda</taxon>
        <taxon>Insecta</taxon>
        <taxon>Pterygota</taxon>
        <taxon>Neoptera</taxon>
        <taxon>Endopterygota</taxon>
        <taxon>Lepidoptera</taxon>
        <taxon>Glossata</taxon>
        <taxon>Ditrysia</taxon>
        <taxon>Papilionoidea</taxon>
        <taxon>Pieridae</taxon>
        <taxon>Dismorphiinae</taxon>
        <taxon>Leptidea</taxon>
    </lineage>
</organism>
<dbReference type="PANTHER" id="PTHR14140">
    <property type="entry name" value="E3 UBIQUITIN-PROTEIN LIGASE UHRF-RELATED"/>
    <property type="match status" value="1"/>
</dbReference>
<dbReference type="PROSITE" id="PS51015">
    <property type="entry name" value="YDG"/>
    <property type="match status" value="1"/>
</dbReference>
<evidence type="ECO:0000313" key="5">
    <source>
        <dbReference type="EMBL" id="VVD00917.1"/>
    </source>
</evidence>
<reference evidence="5 6" key="1">
    <citation type="submission" date="2017-07" db="EMBL/GenBank/DDBJ databases">
        <authorList>
            <person name="Talla V."/>
            <person name="Backstrom N."/>
        </authorList>
    </citation>
    <scope>NUCLEOTIDE SEQUENCE [LARGE SCALE GENOMIC DNA]</scope>
</reference>
<dbReference type="InterPro" id="IPR003105">
    <property type="entry name" value="SRA_YDG"/>
</dbReference>
<dbReference type="Gene3D" id="2.30.280.10">
    <property type="entry name" value="SRA-YDG"/>
    <property type="match status" value="1"/>
</dbReference>
<dbReference type="SMART" id="SM00466">
    <property type="entry name" value="SRA"/>
    <property type="match status" value="1"/>
</dbReference>
<protein>
    <recommendedName>
        <fullName evidence="4">YDG domain-containing protein</fullName>
    </recommendedName>
</protein>